<sequence length="89" mass="9295">MNTTSKVVLGILGAAAAGAVIGMLCAPEKGTDLRNKIASGAKDWAGEFADWLHAKGKDLKDMKSSLVTKAEDLASEAGNEWKGSRKSMS</sequence>
<evidence type="ECO:0008006" key="3">
    <source>
        <dbReference type="Google" id="ProtNLM"/>
    </source>
</evidence>
<protein>
    <recommendedName>
        <fullName evidence="3">YtxH domain-containing protein</fullName>
    </recommendedName>
</protein>
<comment type="caution">
    <text evidence="1">The sequence shown here is derived from an EMBL/GenBank/DDBJ whole genome shotgun (WGS) entry which is preliminary data.</text>
</comment>
<gene>
    <name evidence="1" type="ORF">FPE01S_01_14290</name>
</gene>
<organism evidence="1 2">
    <name type="scientific">Flavihumibacter petaseus NBRC 106054</name>
    <dbReference type="NCBI Taxonomy" id="1220578"/>
    <lineage>
        <taxon>Bacteria</taxon>
        <taxon>Pseudomonadati</taxon>
        <taxon>Bacteroidota</taxon>
        <taxon>Chitinophagia</taxon>
        <taxon>Chitinophagales</taxon>
        <taxon>Chitinophagaceae</taxon>
        <taxon>Flavihumibacter</taxon>
    </lineage>
</organism>
<dbReference type="InterPro" id="IPR024623">
    <property type="entry name" value="YtxH"/>
</dbReference>
<dbReference type="Pfam" id="PF12732">
    <property type="entry name" value="YtxH"/>
    <property type="match status" value="1"/>
</dbReference>
<proteinExistence type="predicted"/>
<dbReference type="EMBL" id="BBWV01000001">
    <property type="protein sequence ID" value="GAO42414.1"/>
    <property type="molecule type" value="Genomic_DNA"/>
</dbReference>
<evidence type="ECO:0000313" key="2">
    <source>
        <dbReference type="Proteomes" id="UP000033121"/>
    </source>
</evidence>
<accession>A0A0E9MXW0</accession>
<dbReference type="Proteomes" id="UP000033121">
    <property type="component" value="Unassembled WGS sequence"/>
</dbReference>
<dbReference type="AlphaFoldDB" id="A0A0E9MXW0"/>
<keyword evidence="2" id="KW-1185">Reference proteome</keyword>
<evidence type="ECO:0000313" key="1">
    <source>
        <dbReference type="EMBL" id="GAO42414.1"/>
    </source>
</evidence>
<reference evidence="1 2" key="1">
    <citation type="submission" date="2015-04" db="EMBL/GenBank/DDBJ databases">
        <title>Whole genome shotgun sequence of Flavihumibacter petaseus NBRC 106054.</title>
        <authorList>
            <person name="Miyazawa S."/>
            <person name="Hosoyama A."/>
            <person name="Hashimoto M."/>
            <person name="Noguchi M."/>
            <person name="Tsuchikane K."/>
            <person name="Ohji S."/>
            <person name="Yamazoe A."/>
            <person name="Ichikawa N."/>
            <person name="Kimura A."/>
            <person name="Fujita N."/>
        </authorList>
    </citation>
    <scope>NUCLEOTIDE SEQUENCE [LARGE SCALE GENOMIC DNA]</scope>
    <source>
        <strain evidence="1 2">NBRC 106054</strain>
    </source>
</reference>
<dbReference type="RefSeq" id="WP_046368112.1">
    <property type="nucleotide sequence ID" value="NZ_BBWV01000001.1"/>
</dbReference>
<dbReference type="OrthoDB" id="679081at2"/>
<dbReference type="STRING" id="1220578.FPE01S_01_14290"/>
<name>A0A0E9MXW0_9BACT</name>